<dbReference type="Gene3D" id="3.40.1090.10">
    <property type="entry name" value="Cytosolic phospholipase A2 catalytic domain"/>
    <property type="match status" value="2"/>
</dbReference>
<keyword evidence="3 4" id="KW-0443">Lipid metabolism</keyword>
<sequence>MSSLRSLLRLSLNHMVVLAALVAGISPLSSRAQNTTEASPAANTSSVASPRPKVALVLSGGGARGFAHIGVLRALRKLRVPVDMVVGTSIGAVVGGAYAAGRSADELEQIVRDTNWDNVLADRPARYDLDYRRKEEDFLLPSRIEFAVTKSGVFLPPAAAGNAALENALTRLMPEGMRDQPVDQLTLPFRSVASDLLTGDMVELNDTPLLMTMRASLALPGVFAPVRIKQKLVVDGGLVSNLPVELARSMGADIVIAVNVGTPLAKESELNSAIDVTKQMLQILTEQNVQRSIRQMHSSDILIAPELSGVNFLDFAEYVKSIKAGETATHKMADKLAALRVTDEQYASFEYQRSTGTLTAKSSTGKLPLAKVEVEGPRYINPKALITQTGLQEGQVLTPEQIRQASARLYGRGDIDNVETVITDAEGKRNVLIRPTESNSSRNRLRVGLELTSDFADENRFALSLMHIASSLNSYGAELRSVARIGSERQLGTQFWQPIGSGSPWFLAPSIQYNGKSLDLFNDGRKIARVGVRATQATMTFGRLLDNWGKIEAGITRGFGKVDLLLPANTSQDSVRYFDTTQFVNFQLDTLDSLAYPSRGDRIAVTWERAPSKGPSEPSQAQSEIDVLTAFQFGEWAGHVYGEWGKSQRGSAPNPLGGFLRLSGTANNSLTGNATAFSRILLARKIGSLPSTVGGAIRLGFSAEIGNAYGDKQPLRFNTLKQAASAHISIDTRFGPLFFAAGATRGNGSSLYLFLGPIW</sequence>
<feature type="short sequence motif" description="GXSXG" evidence="4">
    <location>
        <begin position="87"/>
        <end position="91"/>
    </location>
</feature>
<dbReference type="InterPro" id="IPR050301">
    <property type="entry name" value="NTE"/>
</dbReference>
<evidence type="ECO:0000256" key="4">
    <source>
        <dbReference type="PROSITE-ProRule" id="PRU01161"/>
    </source>
</evidence>
<dbReference type="InterPro" id="IPR016035">
    <property type="entry name" value="Acyl_Trfase/lysoPLipase"/>
</dbReference>
<evidence type="ECO:0000313" key="6">
    <source>
        <dbReference type="EMBL" id="MBC3918007.1"/>
    </source>
</evidence>
<dbReference type="PANTHER" id="PTHR14226:SF29">
    <property type="entry name" value="NEUROPATHY TARGET ESTERASE SWS"/>
    <property type="match status" value="1"/>
</dbReference>
<dbReference type="Pfam" id="PF01734">
    <property type="entry name" value="Patatin"/>
    <property type="match status" value="1"/>
</dbReference>
<evidence type="ECO:0000256" key="2">
    <source>
        <dbReference type="ARBA" id="ARBA00022963"/>
    </source>
</evidence>
<protein>
    <submittedName>
        <fullName evidence="6">Patatin-like phospholipase family protein</fullName>
    </submittedName>
</protein>
<keyword evidence="2 4" id="KW-0442">Lipid degradation</keyword>
<organism evidence="6 7">
    <name type="scientific">Undibacterium hunanense</name>
    <dbReference type="NCBI Taxonomy" id="2762292"/>
    <lineage>
        <taxon>Bacteria</taxon>
        <taxon>Pseudomonadati</taxon>
        <taxon>Pseudomonadota</taxon>
        <taxon>Betaproteobacteria</taxon>
        <taxon>Burkholderiales</taxon>
        <taxon>Oxalobacteraceae</taxon>
        <taxon>Undibacterium</taxon>
    </lineage>
</organism>
<proteinExistence type="predicted"/>
<dbReference type="RefSeq" id="WP_186947231.1">
    <property type="nucleotide sequence ID" value="NZ_JACOGF010000004.1"/>
</dbReference>
<feature type="active site" description="Proton acceptor" evidence="4">
    <location>
        <position position="235"/>
    </location>
</feature>
<feature type="short sequence motif" description="DGA/G" evidence="4">
    <location>
        <begin position="235"/>
        <end position="237"/>
    </location>
</feature>
<keyword evidence="1 4" id="KW-0378">Hydrolase</keyword>
<dbReference type="Proteomes" id="UP000650424">
    <property type="component" value="Unassembled WGS sequence"/>
</dbReference>
<feature type="domain" description="PNPLA" evidence="5">
    <location>
        <begin position="56"/>
        <end position="248"/>
    </location>
</feature>
<evidence type="ECO:0000256" key="1">
    <source>
        <dbReference type="ARBA" id="ARBA00022801"/>
    </source>
</evidence>
<dbReference type="EMBL" id="JACOGF010000004">
    <property type="protein sequence ID" value="MBC3918007.1"/>
    <property type="molecule type" value="Genomic_DNA"/>
</dbReference>
<dbReference type="CDD" id="cd07205">
    <property type="entry name" value="Pat_PNPLA6_PNPLA7_NTE1_like"/>
    <property type="match status" value="1"/>
</dbReference>
<keyword evidence="7" id="KW-1185">Reference proteome</keyword>
<comment type="caution">
    <text evidence="6">The sequence shown here is derived from an EMBL/GenBank/DDBJ whole genome shotgun (WGS) entry which is preliminary data.</text>
</comment>
<dbReference type="Gene3D" id="2.40.160.50">
    <property type="entry name" value="membrane protein fhac: a member of the omp85/tpsb transporter family"/>
    <property type="match status" value="1"/>
</dbReference>
<evidence type="ECO:0000256" key="3">
    <source>
        <dbReference type="ARBA" id="ARBA00023098"/>
    </source>
</evidence>
<dbReference type="Gene3D" id="3.10.20.310">
    <property type="entry name" value="membrane protein fhac"/>
    <property type="match status" value="1"/>
</dbReference>
<feature type="active site" description="Nucleophile" evidence="4">
    <location>
        <position position="89"/>
    </location>
</feature>
<gene>
    <name evidence="6" type="ORF">H8L32_11015</name>
</gene>
<dbReference type="PROSITE" id="PS51635">
    <property type="entry name" value="PNPLA"/>
    <property type="match status" value="1"/>
</dbReference>
<name>A0ABR6ZQ28_9BURK</name>
<evidence type="ECO:0000259" key="5">
    <source>
        <dbReference type="PROSITE" id="PS51635"/>
    </source>
</evidence>
<dbReference type="PANTHER" id="PTHR14226">
    <property type="entry name" value="NEUROPATHY TARGET ESTERASE/SWISS CHEESE D.MELANOGASTER"/>
    <property type="match status" value="1"/>
</dbReference>
<evidence type="ECO:0000313" key="7">
    <source>
        <dbReference type="Proteomes" id="UP000650424"/>
    </source>
</evidence>
<dbReference type="InterPro" id="IPR002641">
    <property type="entry name" value="PNPLA_dom"/>
</dbReference>
<dbReference type="SUPFAM" id="SSF52151">
    <property type="entry name" value="FabD/lysophospholipase-like"/>
    <property type="match status" value="1"/>
</dbReference>
<feature type="short sequence motif" description="GXGXXG" evidence="4">
    <location>
        <begin position="60"/>
        <end position="65"/>
    </location>
</feature>
<accession>A0ABR6ZQ28</accession>
<reference evidence="6 7" key="1">
    <citation type="submission" date="2020-08" db="EMBL/GenBank/DDBJ databases">
        <title>Novel species isolated from subtropical streams in China.</title>
        <authorList>
            <person name="Lu H."/>
        </authorList>
    </citation>
    <scope>NUCLEOTIDE SEQUENCE [LARGE SCALE GENOMIC DNA]</scope>
    <source>
        <strain evidence="6 7">CY18W</strain>
    </source>
</reference>